<dbReference type="Gene3D" id="3.90.1200.10">
    <property type="match status" value="1"/>
</dbReference>
<proteinExistence type="predicted"/>
<dbReference type="Proteomes" id="UP000033998">
    <property type="component" value="Unassembled WGS sequence"/>
</dbReference>
<sequence length="412" mass="48195">MKLKLNQSRPGRELISSELIDLIVKNNADIINALLESAIYPNAGEILIKTGNKRISIVSEWKIKSFVNSGGSLANVRLFEKQISTNHEKRGEKDNNSYIIKFDTSRNKDKLAREISWILNLDKDTLKLFPELVYYNLDFNTPFYITPFYKKYTPLNILLSNKIISKNKIDSILSELLDLVFNNIYTKKGRGEIKDQLKHYHLDRVENRLEETMLHCPQFKKLIEAEKLKINGVEYENVAPIIKKIKKDKRILEKLKLRTSNLTHGDLHFGNILYSKEKEDLRFKLIDPGAHEASNFTYDIGKLYHSFYGLYDTIYLNRFELKEKSDTLIDITLDIETNQNYNYIKKNFKNILENKKFKLLEQEPDWELKSLFAQACHFCSMMPFHIKDVAKAKAIYLQGVILLNEVMVKLNK</sequence>
<protein>
    <recommendedName>
        <fullName evidence="3">Aminoglycoside phosphotransferase domain-containing protein</fullName>
    </recommendedName>
</protein>
<evidence type="ECO:0008006" key="3">
    <source>
        <dbReference type="Google" id="ProtNLM"/>
    </source>
</evidence>
<comment type="caution">
    <text evidence="1">The sequence shown here is derived from an EMBL/GenBank/DDBJ whole genome shotgun (WGS) entry which is preliminary data.</text>
</comment>
<organism evidence="1 2">
    <name type="scientific">Candidatus Nomurabacteria bacterium GW2011_GWD2_39_12</name>
    <dbReference type="NCBI Taxonomy" id="1618759"/>
    <lineage>
        <taxon>Bacteria</taxon>
        <taxon>Candidatus Nomuraibacteriota</taxon>
    </lineage>
</organism>
<dbReference type="SUPFAM" id="SSF56112">
    <property type="entry name" value="Protein kinase-like (PK-like)"/>
    <property type="match status" value="1"/>
</dbReference>
<accession>A0A837HM22</accession>
<dbReference type="InterPro" id="IPR011009">
    <property type="entry name" value="Kinase-like_dom_sf"/>
</dbReference>
<reference evidence="1 2" key="1">
    <citation type="journal article" date="2015" name="Nature">
        <title>rRNA introns, odd ribosomes, and small enigmatic genomes across a large radiation of phyla.</title>
        <authorList>
            <person name="Brown C.T."/>
            <person name="Hug L.A."/>
            <person name="Thomas B.C."/>
            <person name="Sharon I."/>
            <person name="Castelle C.J."/>
            <person name="Singh A."/>
            <person name="Wilkins M.J."/>
            <person name="Williams K.H."/>
            <person name="Banfield J.F."/>
        </authorList>
    </citation>
    <scope>NUCLEOTIDE SEQUENCE [LARGE SCALE GENOMIC DNA]</scope>
</reference>
<evidence type="ECO:0000313" key="1">
    <source>
        <dbReference type="EMBL" id="KKR00245.1"/>
    </source>
</evidence>
<dbReference type="AlphaFoldDB" id="A0A837HM22"/>
<gene>
    <name evidence="1" type="ORF">UT27_C0020G0002</name>
</gene>
<dbReference type="EMBL" id="LBWE01000020">
    <property type="protein sequence ID" value="KKR00245.1"/>
    <property type="molecule type" value="Genomic_DNA"/>
</dbReference>
<evidence type="ECO:0000313" key="2">
    <source>
        <dbReference type="Proteomes" id="UP000033998"/>
    </source>
</evidence>
<name>A0A837HM22_9BACT</name>